<reference evidence="2" key="2">
    <citation type="journal article" date="2023" name="IMA Fungus">
        <title>Comparative genomic study of the Penicillium genus elucidates a diverse pangenome and 15 lateral gene transfer events.</title>
        <authorList>
            <person name="Petersen C."/>
            <person name="Sorensen T."/>
            <person name="Nielsen M.R."/>
            <person name="Sondergaard T.E."/>
            <person name="Sorensen J.L."/>
            <person name="Fitzpatrick D.A."/>
            <person name="Frisvad J.C."/>
            <person name="Nielsen K.L."/>
        </authorList>
    </citation>
    <scope>NUCLEOTIDE SEQUENCE</scope>
    <source>
        <strain evidence="2">IBT 30761</strain>
    </source>
</reference>
<feature type="compositionally biased region" description="Acidic residues" evidence="1">
    <location>
        <begin position="160"/>
        <end position="181"/>
    </location>
</feature>
<dbReference type="RefSeq" id="XP_056476922.1">
    <property type="nucleotide sequence ID" value="XM_056616565.1"/>
</dbReference>
<gene>
    <name evidence="2" type="ORF">N7532_004071</name>
</gene>
<feature type="compositionally biased region" description="Basic and acidic residues" evidence="1">
    <location>
        <begin position="50"/>
        <end position="61"/>
    </location>
</feature>
<keyword evidence="3" id="KW-1185">Reference proteome</keyword>
<feature type="compositionally biased region" description="Polar residues" evidence="1">
    <location>
        <begin position="116"/>
        <end position="128"/>
    </location>
</feature>
<feature type="compositionally biased region" description="Polar residues" evidence="1">
    <location>
        <begin position="631"/>
        <end position="658"/>
    </location>
</feature>
<accession>A0A9W9FNP0</accession>
<feature type="region of interest" description="Disordered" evidence="1">
    <location>
        <begin position="33"/>
        <end position="442"/>
    </location>
</feature>
<evidence type="ECO:0000256" key="1">
    <source>
        <dbReference type="SAM" id="MobiDB-lite"/>
    </source>
</evidence>
<proteinExistence type="predicted"/>
<comment type="caution">
    <text evidence="2">The sequence shown here is derived from an EMBL/GenBank/DDBJ whole genome shotgun (WGS) entry which is preliminary data.</text>
</comment>
<evidence type="ECO:0000313" key="2">
    <source>
        <dbReference type="EMBL" id="KAJ5103542.1"/>
    </source>
</evidence>
<feature type="region of interest" description="Disordered" evidence="1">
    <location>
        <begin position="457"/>
        <end position="496"/>
    </location>
</feature>
<organism evidence="2 3">
    <name type="scientific">Penicillium argentinense</name>
    <dbReference type="NCBI Taxonomy" id="1131581"/>
    <lineage>
        <taxon>Eukaryota</taxon>
        <taxon>Fungi</taxon>
        <taxon>Dikarya</taxon>
        <taxon>Ascomycota</taxon>
        <taxon>Pezizomycotina</taxon>
        <taxon>Eurotiomycetes</taxon>
        <taxon>Eurotiomycetidae</taxon>
        <taxon>Eurotiales</taxon>
        <taxon>Aspergillaceae</taxon>
        <taxon>Penicillium</taxon>
    </lineage>
</organism>
<feature type="compositionally biased region" description="Basic and acidic residues" evidence="1">
    <location>
        <begin position="284"/>
        <end position="300"/>
    </location>
</feature>
<feature type="compositionally biased region" description="Polar residues" evidence="1">
    <location>
        <begin position="736"/>
        <end position="749"/>
    </location>
</feature>
<protein>
    <recommendedName>
        <fullName evidence="4">AT DNA binding protein</fullName>
    </recommendedName>
</protein>
<dbReference type="GeneID" id="81355544"/>
<name>A0A9W9FNP0_9EURO</name>
<sequence>MEPTDDHEEFDSIMESEGFTMVSLDTLPSAQQIGLGSHASRASDNAAKVLQDRDNGKIGDRLKRKLPGGITDLRSEHSSARASPAVKEFSPGSLLRSRQEGNRSVKPPPANDSPKRQFSSPIGRQSKNAGKPSPQPVSYPDLPPTSSPAKHRPSYRSEEQYEDEEEGDEGQYEGEDDEGVFEDFAPKNEAVVLDDIEEEEEDVEEVDVNEEEDNEEEDNEEEVHIVPHSSEFEQAQSPRDQAFSARSQQEARWHEERLNVSRHAQNAADSNRMIYIDSDENVSDEERIQSNDLAHDRWQSDVESVVDEEVEQPEEPEEPEELDEPEDIAGHEDREQSEGPEGLGPDDEPATLSEQDVPEDIERFKEEDLDGFGESDQDRQSKTKPVPSTFIDQNRTVQREASEDVDDGYDDIWRQEPENSRSEHRQAREPEQPANRAWATEYDEDDAFDDIWQQEARDNSYLSQQSDHRAHQPVEEAVSPWREIAEDSSNQNRLGSSPAYVNLEKYDLRHLNPTQIRKLREREVDLSALLAADDTPNRARYYNGTSTPRSILSRHSAAQHSSASKSSSHKPEKRVRLQPLSQSPEREPEAEQESPVFRHNYSRQESLPDEVHEIGSASDGGSFEDEPAEGMTTTPRRQSQPDVEPQGSTWFQRITSLTPRWLKAPNQADDDESSEASQDEHVEASDEETEDDQVDKGELSLQSPQEHHQSHEDTPRSHRSSESPFVYQKTPASAKPANSRQRYETSQVRSLEADDEASDDFERRASGDAADELVGLDEEAHDRPKGPRPLAVFGYFSNEHYLALRRIYRMAKRHPGRLPYHNAPGRAQIIGDWIWTSDGLHGVPISEAQFAIIDRFVQELSHADVQYGGSGQVEWTDADLHRRLISIIIGEQIREERKVQANRGASVDTWR</sequence>
<evidence type="ECO:0000313" key="3">
    <source>
        <dbReference type="Proteomes" id="UP001149074"/>
    </source>
</evidence>
<feature type="compositionally biased region" description="Polar residues" evidence="1">
    <location>
        <begin position="232"/>
        <end position="248"/>
    </location>
</feature>
<reference evidence="2" key="1">
    <citation type="submission" date="2022-11" db="EMBL/GenBank/DDBJ databases">
        <authorList>
            <person name="Petersen C."/>
        </authorList>
    </citation>
    <scope>NUCLEOTIDE SEQUENCE</scope>
    <source>
        <strain evidence="2">IBT 30761</strain>
    </source>
</reference>
<dbReference type="OrthoDB" id="3946221at2759"/>
<feature type="compositionally biased region" description="Basic and acidic residues" evidence="1">
    <location>
        <begin position="705"/>
        <end position="721"/>
    </location>
</feature>
<evidence type="ECO:0008006" key="4">
    <source>
        <dbReference type="Google" id="ProtNLM"/>
    </source>
</evidence>
<feature type="compositionally biased region" description="Acidic residues" evidence="1">
    <location>
        <begin position="304"/>
        <end position="327"/>
    </location>
</feature>
<dbReference type="AlphaFoldDB" id="A0A9W9FNP0"/>
<feature type="region of interest" description="Disordered" evidence="1">
    <location>
        <begin position="537"/>
        <end position="784"/>
    </location>
</feature>
<feature type="compositionally biased region" description="Pro residues" evidence="1">
    <location>
        <begin position="133"/>
        <end position="146"/>
    </location>
</feature>
<feature type="compositionally biased region" description="Basic and acidic residues" evidence="1">
    <location>
        <begin position="328"/>
        <end position="337"/>
    </location>
</feature>
<feature type="compositionally biased region" description="Low complexity" evidence="1">
    <location>
        <begin position="553"/>
        <end position="566"/>
    </location>
</feature>
<dbReference type="EMBL" id="JAPQKI010000004">
    <property type="protein sequence ID" value="KAJ5103542.1"/>
    <property type="molecule type" value="Genomic_DNA"/>
</dbReference>
<dbReference type="Proteomes" id="UP001149074">
    <property type="component" value="Unassembled WGS sequence"/>
</dbReference>
<feature type="compositionally biased region" description="Basic and acidic residues" evidence="1">
    <location>
        <begin position="249"/>
        <end position="259"/>
    </location>
</feature>
<feature type="compositionally biased region" description="Basic and acidic residues" evidence="1">
    <location>
        <begin position="411"/>
        <end position="431"/>
    </location>
</feature>
<feature type="compositionally biased region" description="Acidic residues" evidence="1">
    <location>
        <begin position="192"/>
        <end position="221"/>
    </location>
</feature>